<dbReference type="Proteomes" id="UP000003136">
    <property type="component" value="Unassembled WGS sequence"/>
</dbReference>
<keyword evidence="3" id="KW-1185">Reference proteome</keyword>
<keyword evidence="1" id="KW-1133">Transmembrane helix</keyword>
<name>B7AQP5_9FIRM</name>
<dbReference type="HOGENOM" id="CLU_2987122_0_0_9"/>
<organism evidence="2 3">
    <name type="scientific">[Bacteroides] pectinophilus ATCC 43243</name>
    <dbReference type="NCBI Taxonomy" id="483218"/>
    <lineage>
        <taxon>Bacteria</taxon>
        <taxon>Bacillati</taxon>
        <taxon>Bacillota</taxon>
        <taxon>Clostridia</taxon>
        <taxon>Eubacteriales</taxon>
    </lineage>
</organism>
<dbReference type="EMBL" id="ABVQ01000035">
    <property type="protein sequence ID" value="EEC58017.1"/>
    <property type="molecule type" value="Genomic_DNA"/>
</dbReference>
<keyword evidence="1" id="KW-0472">Membrane</keyword>
<evidence type="ECO:0000313" key="2">
    <source>
        <dbReference type="EMBL" id="EEC58017.1"/>
    </source>
</evidence>
<evidence type="ECO:0000313" key="3">
    <source>
        <dbReference type="Proteomes" id="UP000003136"/>
    </source>
</evidence>
<accession>B7AQP5</accession>
<proteinExistence type="predicted"/>
<reference evidence="2 3" key="2">
    <citation type="submission" date="2008-11" db="EMBL/GenBank/DDBJ databases">
        <authorList>
            <person name="Fulton L."/>
            <person name="Clifton S."/>
            <person name="Fulton B."/>
            <person name="Xu J."/>
            <person name="Minx P."/>
            <person name="Pepin K.H."/>
            <person name="Johnson M."/>
            <person name="Bhonagiri V."/>
            <person name="Nash W.E."/>
            <person name="Mardis E.R."/>
            <person name="Wilson R.K."/>
        </authorList>
    </citation>
    <scope>NUCLEOTIDE SEQUENCE [LARGE SCALE GENOMIC DNA]</scope>
    <source>
        <strain evidence="2 3">ATCC 43243</strain>
    </source>
</reference>
<sequence>MTHNRFNKNIFAYIPAALMWLVIWQIASTLTGLDIVLPGPVKVFFAWQECLDKKILT</sequence>
<gene>
    <name evidence="2" type="ORF">BACPEC_01002</name>
</gene>
<comment type="caution">
    <text evidence="2">The sequence shown here is derived from an EMBL/GenBank/DDBJ whole genome shotgun (WGS) entry which is preliminary data.</text>
</comment>
<dbReference type="AlphaFoldDB" id="B7AQP5"/>
<reference evidence="2 3" key="1">
    <citation type="submission" date="2008-11" db="EMBL/GenBank/DDBJ databases">
        <title>Draft genome sequence of Bacteroides pectinophilus (ATCC 43243).</title>
        <authorList>
            <person name="Sudarsanam P."/>
            <person name="Ley R."/>
            <person name="Guruge J."/>
            <person name="Turnbaugh P.J."/>
            <person name="Mahowald M."/>
            <person name="Liep D."/>
            <person name="Gordon J."/>
        </authorList>
    </citation>
    <scope>NUCLEOTIDE SEQUENCE [LARGE SCALE GENOMIC DNA]</scope>
    <source>
        <strain evidence="2 3">ATCC 43243</strain>
    </source>
</reference>
<keyword evidence="1" id="KW-0812">Transmembrane</keyword>
<evidence type="ECO:0000256" key="1">
    <source>
        <dbReference type="SAM" id="Phobius"/>
    </source>
</evidence>
<protein>
    <submittedName>
        <fullName evidence="2">Uncharacterized protein</fullName>
    </submittedName>
</protein>
<feature type="transmembrane region" description="Helical" evidence="1">
    <location>
        <begin position="12"/>
        <end position="37"/>
    </location>
</feature>